<dbReference type="GO" id="GO:0043634">
    <property type="term" value="P:polyadenylation-dependent ncRNA catabolic process"/>
    <property type="evidence" value="ECO:0007669"/>
    <property type="project" value="TreeGrafter"/>
</dbReference>
<keyword evidence="9" id="KW-1185">Reference proteome</keyword>
<dbReference type="GO" id="GO:0005730">
    <property type="term" value="C:nucleolus"/>
    <property type="evidence" value="ECO:0007669"/>
    <property type="project" value="TreeGrafter"/>
</dbReference>
<dbReference type="PANTHER" id="PTHR23092:SF15">
    <property type="entry name" value="INACTIVE NON-CANONICAL POLY(A) RNA POLYMERASE PROTEIN TRF4-2-RELATED"/>
    <property type="match status" value="1"/>
</dbReference>
<keyword evidence="3" id="KW-0479">Metal-binding</keyword>
<keyword evidence="4" id="KW-0460">Magnesium</keyword>
<dbReference type="GO" id="GO:1990817">
    <property type="term" value="F:poly(A) RNA polymerase activity"/>
    <property type="evidence" value="ECO:0007669"/>
    <property type="project" value="UniProtKB-EC"/>
</dbReference>
<organism evidence="8 9">
    <name type="scientific">Amniculicola lignicola CBS 123094</name>
    <dbReference type="NCBI Taxonomy" id="1392246"/>
    <lineage>
        <taxon>Eukaryota</taxon>
        <taxon>Fungi</taxon>
        <taxon>Dikarya</taxon>
        <taxon>Ascomycota</taxon>
        <taxon>Pezizomycotina</taxon>
        <taxon>Dothideomycetes</taxon>
        <taxon>Pleosporomycetidae</taxon>
        <taxon>Pleosporales</taxon>
        <taxon>Amniculicolaceae</taxon>
        <taxon>Amniculicola</taxon>
    </lineage>
</organism>
<evidence type="ECO:0000313" key="9">
    <source>
        <dbReference type="Proteomes" id="UP000799779"/>
    </source>
</evidence>
<dbReference type="GO" id="GO:0046872">
    <property type="term" value="F:metal ion binding"/>
    <property type="evidence" value="ECO:0007669"/>
    <property type="project" value="UniProtKB-KW"/>
</dbReference>
<dbReference type="GO" id="GO:0010605">
    <property type="term" value="P:negative regulation of macromolecule metabolic process"/>
    <property type="evidence" value="ECO:0007669"/>
    <property type="project" value="UniProtKB-ARBA"/>
</dbReference>
<comment type="similarity">
    <text evidence="1">Belongs to the DNA polymerase type-B-like family.</text>
</comment>
<feature type="region of interest" description="Disordered" evidence="5">
    <location>
        <begin position="1"/>
        <end position="337"/>
    </location>
</feature>
<feature type="domain" description="Poly(A) RNA polymerase mitochondrial-like central palm" evidence="7">
    <location>
        <begin position="377"/>
        <end position="516"/>
    </location>
</feature>
<dbReference type="EMBL" id="ML977594">
    <property type="protein sequence ID" value="KAF1999642.1"/>
    <property type="molecule type" value="Genomic_DNA"/>
</dbReference>
<dbReference type="InterPro" id="IPR054708">
    <property type="entry name" value="MTPAP-like_central"/>
</dbReference>
<evidence type="ECO:0000256" key="3">
    <source>
        <dbReference type="ARBA" id="ARBA00022723"/>
    </source>
</evidence>
<feature type="compositionally biased region" description="Acidic residues" evidence="5">
    <location>
        <begin position="236"/>
        <end position="252"/>
    </location>
</feature>
<dbReference type="Gene3D" id="3.30.460.10">
    <property type="entry name" value="Beta Polymerase, domain 2"/>
    <property type="match status" value="1"/>
</dbReference>
<accession>A0A6A5WD98</accession>
<dbReference type="GO" id="GO:0003729">
    <property type="term" value="F:mRNA binding"/>
    <property type="evidence" value="ECO:0007669"/>
    <property type="project" value="TreeGrafter"/>
</dbReference>
<sequence length="700" mass="77666">MSGDSWRPPHAPPAKRGPSLQDRMTAGNDRGGDSYRPRPQVPRGDFTFTAGDRAPQFSADRNLDSGPGRRRRANNGPRPRQHTNNSAALFEGNRGRPRNFGGRGGRRGNFHQREHPTERPLLQLRDGSSPEHTMGVADGSSKFRDPDELSEGDAPMDTDDQEEEPQAKAVRTLSNARPDGDSVPKWSNPDPYTSMPPPTTSSGKDFVSLIRRAKKQEEDKKALEMNPVAANNDFISFDDDDDDDANAEEDENPVPIPRGSGPRPPPSLAGPPATRSASFAGSLNDLGAESRREGHPFPDDVLPSKPQFPARPGNAQVPTGPGQAQLPGRPSHKRKRGDTYGLVLPEWQMKDGSPTPWYTIKEVTRDSRLKNHMNQWLHNEIMDFYDYVKPTEDDQQVRIELQQDIIRTLRNNLPKTGSFSRQDTIHCFGSFPVNLHLPTADLDLVILTKEFANGGSPVFPTYGASKVLRLLGTMFVKKGIAGSFEVVPWAKVPILKFVDRDCNIKVDISFDNMNGTTTQDTYRKWINECTDMCHLVALVKQFLLMRGMNEVHTGGLGGYSVICLCVFFLKISKKVYGDLGTMFLDFLDYYGNKFDLRSSRIVVDPPALVAKTHQGIDGRAEKPDGLSIQDPDNSTNNISGGSHKVQQIFQEFSNAHAALLDRMDGIRTGSIRPSSVLHSILGGNYESYSKHRALVESFRK</sequence>
<evidence type="ECO:0000313" key="8">
    <source>
        <dbReference type="EMBL" id="KAF1999642.1"/>
    </source>
</evidence>
<proteinExistence type="inferred from homology"/>
<feature type="domain" description="PAP-associated" evidence="6">
    <location>
        <begin position="579"/>
        <end position="636"/>
    </location>
</feature>
<dbReference type="Pfam" id="PF03828">
    <property type="entry name" value="PAP_assoc"/>
    <property type="match status" value="1"/>
</dbReference>
<evidence type="ECO:0000259" key="7">
    <source>
        <dbReference type="Pfam" id="PF22600"/>
    </source>
</evidence>
<protein>
    <recommendedName>
        <fullName evidence="2">polynucleotide adenylyltransferase</fullName>
        <ecNumber evidence="2">2.7.7.19</ecNumber>
    </recommendedName>
</protein>
<name>A0A6A5WD98_9PLEO</name>
<dbReference type="SUPFAM" id="SSF81631">
    <property type="entry name" value="PAP/OAS1 substrate-binding domain"/>
    <property type="match status" value="1"/>
</dbReference>
<dbReference type="InterPro" id="IPR002058">
    <property type="entry name" value="PAP_assoc"/>
</dbReference>
<dbReference type="Pfam" id="PF22600">
    <property type="entry name" value="MTPAP-like_central"/>
    <property type="match status" value="1"/>
</dbReference>
<dbReference type="OrthoDB" id="273917at2759"/>
<feature type="region of interest" description="Disordered" evidence="5">
    <location>
        <begin position="618"/>
        <end position="640"/>
    </location>
</feature>
<feature type="compositionally biased region" description="Basic and acidic residues" evidence="5">
    <location>
        <begin position="288"/>
        <end position="298"/>
    </location>
</feature>
<evidence type="ECO:0000256" key="5">
    <source>
        <dbReference type="SAM" id="MobiDB-lite"/>
    </source>
</evidence>
<feature type="compositionally biased region" description="Acidic residues" evidence="5">
    <location>
        <begin position="148"/>
        <end position="164"/>
    </location>
</feature>
<dbReference type="InterPro" id="IPR045862">
    <property type="entry name" value="Trf4-like"/>
</dbReference>
<dbReference type="Gene3D" id="1.10.1410.10">
    <property type="match status" value="1"/>
</dbReference>
<dbReference type="PANTHER" id="PTHR23092">
    <property type="entry name" value="POLY(A) RNA POLYMERASE"/>
    <property type="match status" value="1"/>
</dbReference>
<dbReference type="GO" id="GO:0031499">
    <property type="term" value="C:TRAMP complex"/>
    <property type="evidence" value="ECO:0007669"/>
    <property type="project" value="TreeGrafter"/>
</dbReference>
<dbReference type="AlphaFoldDB" id="A0A6A5WD98"/>
<evidence type="ECO:0000256" key="4">
    <source>
        <dbReference type="ARBA" id="ARBA00022842"/>
    </source>
</evidence>
<dbReference type="SUPFAM" id="SSF81301">
    <property type="entry name" value="Nucleotidyltransferase"/>
    <property type="match status" value="1"/>
</dbReference>
<reference evidence="8" key="1">
    <citation type="journal article" date="2020" name="Stud. Mycol.">
        <title>101 Dothideomycetes genomes: a test case for predicting lifestyles and emergence of pathogens.</title>
        <authorList>
            <person name="Haridas S."/>
            <person name="Albert R."/>
            <person name="Binder M."/>
            <person name="Bloem J."/>
            <person name="Labutti K."/>
            <person name="Salamov A."/>
            <person name="Andreopoulos B."/>
            <person name="Baker S."/>
            <person name="Barry K."/>
            <person name="Bills G."/>
            <person name="Bluhm B."/>
            <person name="Cannon C."/>
            <person name="Castanera R."/>
            <person name="Culley D."/>
            <person name="Daum C."/>
            <person name="Ezra D."/>
            <person name="Gonzalez J."/>
            <person name="Henrissat B."/>
            <person name="Kuo A."/>
            <person name="Liang C."/>
            <person name="Lipzen A."/>
            <person name="Lutzoni F."/>
            <person name="Magnuson J."/>
            <person name="Mondo S."/>
            <person name="Nolan M."/>
            <person name="Ohm R."/>
            <person name="Pangilinan J."/>
            <person name="Park H.-J."/>
            <person name="Ramirez L."/>
            <person name="Alfaro M."/>
            <person name="Sun H."/>
            <person name="Tritt A."/>
            <person name="Yoshinaga Y."/>
            <person name="Zwiers L.-H."/>
            <person name="Turgeon B."/>
            <person name="Goodwin S."/>
            <person name="Spatafora J."/>
            <person name="Crous P."/>
            <person name="Grigoriev I."/>
        </authorList>
    </citation>
    <scope>NUCLEOTIDE SEQUENCE</scope>
    <source>
        <strain evidence="8">CBS 123094</strain>
    </source>
</reference>
<gene>
    <name evidence="8" type="ORF">P154DRAFT_535386</name>
</gene>
<evidence type="ECO:0000256" key="2">
    <source>
        <dbReference type="ARBA" id="ARBA00012388"/>
    </source>
</evidence>
<dbReference type="Proteomes" id="UP000799779">
    <property type="component" value="Unassembled WGS sequence"/>
</dbReference>
<feature type="compositionally biased region" description="Polar residues" evidence="5">
    <location>
        <begin position="630"/>
        <end position="640"/>
    </location>
</feature>
<dbReference type="CDD" id="cd05402">
    <property type="entry name" value="NT_PAP_TUTase"/>
    <property type="match status" value="1"/>
</dbReference>
<dbReference type="InterPro" id="IPR043519">
    <property type="entry name" value="NT_sf"/>
</dbReference>
<dbReference type="GO" id="GO:0031123">
    <property type="term" value="P:RNA 3'-end processing"/>
    <property type="evidence" value="ECO:0007669"/>
    <property type="project" value="TreeGrafter"/>
</dbReference>
<evidence type="ECO:0000256" key="1">
    <source>
        <dbReference type="ARBA" id="ARBA00008593"/>
    </source>
</evidence>
<evidence type="ECO:0000259" key="6">
    <source>
        <dbReference type="Pfam" id="PF03828"/>
    </source>
</evidence>
<dbReference type="EC" id="2.7.7.19" evidence="2"/>